<name>R3KYU7_ENTFL</name>
<keyword evidence="1" id="KW-0812">Transmembrane</keyword>
<dbReference type="RefSeq" id="WP_010828864.1">
    <property type="nucleotide sequence ID" value="NZ_KB944862.1"/>
</dbReference>
<keyword evidence="1" id="KW-1133">Transmembrane helix</keyword>
<dbReference type="HOGENOM" id="CLU_1254334_0_0_9"/>
<dbReference type="Proteomes" id="UP000013638">
    <property type="component" value="Unassembled WGS sequence"/>
</dbReference>
<keyword evidence="1" id="KW-0472">Membrane</keyword>
<organism evidence="2 3">
    <name type="scientific">Enterococcus faecalis ATCC 6055</name>
    <dbReference type="NCBI Taxonomy" id="1169311"/>
    <lineage>
        <taxon>Bacteria</taxon>
        <taxon>Bacillati</taxon>
        <taxon>Bacillota</taxon>
        <taxon>Bacilli</taxon>
        <taxon>Lactobacillales</taxon>
        <taxon>Enterococcaceae</taxon>
        <taxon>Enterococcus</taxon>
    </lineage>
</organism>
<evidence type="ECO:0000313" key="2">
    <source>
        <dbReference type="EMBL" id="EOK13699.1"/>
    </source>
</evidence>
<feature type="transmembrane region" description="Helical" evidence="1">
    <location>
        <begin position="13"/>
        <end position="39"/>
    </location>
</feature>
<protein>
    <submittedName>
        <fullName evidence="2">Uncharacterized protein</fullName>
    </submittedName>
</protein>
<reference evidence="2 3" key="1">
    <citation type="submission" date="2013-02" db="EMBL/GenBank/DDBJ databases">
        <title>The Genome Sequence of Enterococcus faecalis ATCC_6055.</title>
        <authorList>
            <consortium name="The Broad Institute Genome Sequencing Platform"/>
            <consortium name="The Broad Institute Genome Sequencing Center for Infectious Disease"/>
            <person name="Earl A.M."/>
            <person name="Gilmore M.S."/>
            <person name="Lebreton F."/>
            <person name="Walker B."/>
            <person name="Young S.K."/>
            <person name="Zeng Q."/>
            <person name="Gargeya S."/>
            <person name="Fitzgerald M."/>
            <person name="Haas B."/>
            <person name="Abouelleil A."/>
            <person name="Alvarado L."/>
            <person name="Arachchi H.M."/>
            <person name="Berlin A.M."/>
            <person name="Chapman S.B."/>
            <person name="Dewar J."/>
            <person name="Goldberg J."/>
            <person name="Griggs A."/>
            <person name="Gujja S."/>
            <person name="Hansen M."/>
            <person name="Howarth C."/>
            <person name="Imamovic A."/>
            <person name="Larimer J."/>
            <person name="McCowan C."/>
            <person name="Murphy C."/>
            <person name="Neiman D."/>
            <person name="Pearson M."/>
            <person name="Priest M."/>
            <person name="Roberts A."/>
            <person name="Saif S."/>
            <person name="Shea T."/>
            <person name="Sisk P."/>
            <person name="Sykes S."/>
            <person name="Wortman J."/>
            <person name="Nusbaum C."/>
            <person name="Birren B."/>
        </authorList>
    </citation>
    <scope>NUCLEOTIDE SEQUENCE [LARGE SCALE GENOMIC DNA]</scope>
    <source>
        <strain evidence="2 3">ATCC 6055</strain>
    </source>
</reference>
<dbReference type="AlphaFoldDB" id="R3KYU7"/>
<proteinExistence type="predicted"/>
<dbReference type="EMBL" id="ASDZ01000019">
    <property type="protein sequence ID" value="EOK13699.1"/>
    <property type="molecule type" value="Genomic_DNA"/>
</dbReference>
<comment type="caution">
    <text evidence="2">The sequence shown here is derived from an EMBL/GenBank/DDBJ whole genome shotgun (WGS) entry which is preliminary data.</text>
</comment>
<evidence type="ECO:0000256" key="1">
    <source>
        <dbReference type="SAM" id="Phobius"/>
    </source>
</evidence>
<gene>
    <name evidence="2" type="ORF">WOU_01784</name>
</gene>
<evidence type="ECO:0000313" key="3">
    <source>
        <dbReference type="Proteomes" id="UP000013638"/>
    </source>
</evidence>
<accession>R3KYU7</accession>
<dbReference type="PATRIC" id="fig|1169311.3.peg.1756"/>
<sequence length="220" mass="25553">MLSNIFIDSNGEIIWSGVSATVSALSAFFVFVGVIMNVCTQSKIAKQQIDANLKAKARIEWISDVRELVSEYITRLSILETIMRSMIEPAELIQIERMKDEPDDNIILTEKAKLAPLNESLKEEQVKITSISENILLYFSHQEDHKYIEKIITYIPNQLILLELFMRKIDGEHVNTTPLDEQLKDKFNEYPIMIAENVQEIRKEFRNYLKIEWDKAKEGQ</sequence>